<feature type="region of interest" description="Disordered" evidence="3">
    <location>
        <begin position="202"/>
        <end position="224"/>
    </location>
</feature>
<dbReference type="InterPro" id="IPR029030">
    <property type="entry name" value="Caspase-like_dom_sf"/>
</dbReference>
<evidence type="ECO:0000256" key="1">
    <source>
        <dbReference type="ARBA" id="ARBA00022703"/>
    </source>
</evidence>
<evidence type="ECO:0000313" key="6">
    <source>
        <dbReference type="Proteomes" id="UP000298030"/>
    </source>
</evidence>
<comment type="caution">
    <text evidence="5">The sequence shown here is derived from an EMBL/GenBank/DDBJ whole genome shotgun (WGS) entry which is preliminary data.</text>
</comment>
<dbReference type="AlphaFoldDB" id="A0A4Y7TUC9"/>
<evidence type="ECO:0000256" key="3">
    <source>
        <dbReference type="SAM" id="MobiDB-lite"/>
    </source>
</evidence>
<organism evidence="5 6">
    <name type="scientific">Coprinellus micaceus</name>
    <name type="common">Glistening ink-cap mushroom</name>
    <name type="synonym">Coprinus micaceus</name>
    <dbReference type="NCBI Taxonomy" id="71717"/>
    <lineage>
        <taxon>Eukaryota</taxon>
        <taxon>Fungi</taxon>
        <taxon>Dikarya</taxon>
        <taxon>Basidiomycota</taxon>
        <taxon>Agaricomycotina</taxon>
        <taxon>Agaricomycetes</taxon>
        <taxon>Agaricomycetidae</taxon>
        <taxon>Agaricales</taxon>
        <taxon>Agaricineae</taxon>
        <taxon>Psathyrellaceae</taxon>
        <taxon>Coprinellus</taxon>
    </lineage>
</organism>
<keyword evidence="2" id="KW-0378">Hydrolase</keyword>
<dbReference type="Gene3D" id="3.40.50.1460">
    <property type="match status" value="1"/>
</dbReference>
<keyword evidence="1" id="KW-0053">Apoptosis</keyword>
<dbReference type="GO" id="GO:0006915">
    <property type="term" value="P:apoptotic process"/>
    <property type="evidence" value="ECO:0007669"/>
    <property type="project" value="UniProtKB-KW"/>
</dbReference>
<dbReference type="GO" id="GO:0006508">
    <property type="term" value="P:proteolysis"/>
    <property type="evidence" value="ECO:0007669"/>
    <property type="project" value="InterPro"/>
</dbReference>
<protein>
    <recommendedName>
        <fullName evidence="4">Peptidase C14 caspase domain-containing protein</fullName>
    </recommendedName>
</protein>
<reference evidence="5 6" key="1">
    <citation type="journal article" date="2019" name="Nat. Ecol. Evol.">
        <title>Megaphylogeny resolves global patterns of mushroom evolution.</title>
        <authorList>
            <person name="Varga T."/>
            <person name="Krizsan K."/>
            <person name="Foldi C."/>
            <person name="Dima B."/>
            <person name="Sanchez-Garcia M."/>
            <person name="Sanchez-Ramirez S."/>
            <person name="Szollosi G.J."/>
            <person name="Szarkandi J.G."/>
            <person name="Papp V."/>
            <person name="Albert L."/>
            <person name="Andreopoulos W."/>
            <person name="Angelini C."/>
            <person name="Antonin V."/>
            <person name="Barry K.W."/>
            <person name="Bougher N.L."/>
            <person name="Buchanan P."/>
            <person name="Buyck B."/>
            <person name="Bense V."/>
            <person name="Catcheside P."/>
            <person name="Chovatia M."/>
            <person name="Cooper J."/>
            <person name="Damon W."/>
            <person name="Desjardin D."/>
            <person name="Finy P."/>
            <person name="Geml J."/>
            <person name="Haridas S."/>
            <person name="Hughes K."/>
            <person name="Justo A."/>
            <person name="Karasinski D."/>
            <person name="Kautmanova I."/>
            <person name="Kiss B."/>
            <person name="Kocsube S."/>
            <person name="Kotiranta H."/>
            <person name="LaButti K.M."/>
            <person name="Lechner B.E."/>
            <person name="Liimatainen K."/>
            <person name="Lipzen A."/>
            <person name="Lukacs Z."/>
            <person name="Mihaltcheva S."/>
            <person name="Morgado L.N."/>
            <person name="Niskanen T."/>
            <person name="Noordeloos M.E."/>
            <person name="Ohm R.A."/>
            <person name="Ortiz-Santana B."/>
            <person name="Ovrebo C."/>
            <person name="Racz N."/>
            <person name="Riley R."/>
            <person name="Savchenko A."/>
            <person name="Shiryaev A."/>
            <person name="Soop K."/>
            <person name="Spirin V."/>
            <person name="Szebenyi C."/>
            <person name="Tomsovsky M."/>
            <person name="Tulloss R.E."/>
            <person name="Uehling J."/>
            <person name="Grigoriev I.V."/>
            <person name="Vagvolgyi C."/>
            <person name="Papp T."/>
            <person name="Martin F.M."/>
            <person name="Miettinen O."/>
            <person name="Hibbett D.S."/>
            <person name="Nagy L.G."/>
        </authorList>
    </citation>
    <scope>NUCLEOTIDE SEQUENCE [LARGE SCALE GENOMIC DNA]</scope>
    <source>
        <strain evidence="5 6">FP101781</strain>
    </source>
</reference>
<dbReference type="InterPro" id="IPR011600">
    <property type="entry name" value="Pept_C14_caspase"/>
</dbReference>
<keyword evidence="6" id="KW-1185">Reference proteome</keyword>
<dbReference type="EMBL" id="QPFP01000004">
    <property type="protein sequence ID" value="TEB37212.1"/>
    <property type="molecule type" value="Genomic_DNA"/>
</dbReference>
<name>A0A4Y7TUC9_COPMI</name>
<dbReference type="Proteomes" id="UP000298030">
    <property type="component" value="Unassembled WGS sequence"/>
</dbReference>
<keyword evidence="2" id="KW-0788">Thiol protease</keyword>
<dbReference type="GO" id="GO:0004197">
    <property type="term" value="F:cysteine-type endopeptidase activity"/>
    <property type="evidence" value="ECO:0007669"/>
    <property type="project" value="InterPro"/>
</dbReference>
<evidence type="ECO:0000259" key="4">
    <source>
        <dbReference type="Pfam" id="PF00656"/>
    </source>
</evidence>
<accession>A0A4Y7TUC9</accession>
<keyword evidence="2" id="KW-0645">Protease</keyword>
<feature type="domain" description="Peptidase C14 caspase" evidence="4">
    <location>
        <begin position="51"/>
        <end position="324"/>
    </location>
</feature>
<proteinExistence type="predicted"/>
<dbReference type="OrthoDB" id="10255174at2759"/>
<evidence type="ECO:0000313" key="5">
    <source>
        <dbReference type="EMBL" id="TEB37212.1"/>
    </source>
</evidence>
<gene>
    <name evidence="5" type="ORF">FA13DRAFT_891835</name>
</gene>
<dbReference type="SUPFAM" id="SSF52129">
    <property type="entry name" value="Caspase-like"/>
    <property type="match status" value="1"/>
</dbReference>
<sequence length="386" mass="41886">MGVKSRMDDPRSPIVLEKVYDKDTDKSTSGNKKCSYGIGWSFSSLTADDMHALVIGIDSYQMWGSPDELCELSGAVSDATDMAKYLEEKLRVPCHQIRTLYNSDATKEHIVEELRRLNHRVSVAKDAPIVIYYAGHSQVSAIDNCTYLVPSLPNIAKKVEEGIEGDMLKYGDIVELLRQIGNEKTDNIVLILDTCHAGAMAQGGTSSTSNGIPRSPSPRGHSACAGCTAESGSRILRENGAAAFHTGSPQIAKQGPKQRSTARSRAAQAKARDILTGHPSHVLLAAAAADQQAYESTNGKGGQFTAALLYVLSRAEGKKTLKTMTYKDLIGEVSDYDVRYGTVEKPLQNKNLESSKGFTARLYIRNVRFSTGCSPERETTTAQSQS</sequence>
<feature type="compositionally biased region" description="Polar residues" evidence="3">
    <location>
        <begin position="203"/>
        <end position="212"/>
    </location>
</feature>
<feature type="compositionally biased region" description="Low complexity" evidence="3">
    <location>
        <begin position="257"/>
        <end position="267"/>
    </location>
</feature>
<feature type="region of interest" description="Disordered" evidence="3">
    <location>
        <begin position="247"/>
        <end position="267"/>
    </location>
</feature>
<evidence type="ECO:0000256" key="2">
    <source>
        <dbReference type="ARBA" id="ARBA00022807"/>
    </source>
</evidence>
<dbReference type="Pfam" id="PF00656">
    <property type="entry name" value="Peptidase_C14"/>
    <property type="match status" value="1"/>
</dbReference>